<organism evidence="2 3">
    <name type="scientific">Aureobasidium pullulans</name>
    <name type="common">Black yeast</name>
    <name type="synonym">Pullularia pullulans</name>
    <dbReference type="NCBI Taxonomy" id="5580"/>
    <lineage>
        <taxon>Eukaryota</taxon>
        <taxon>Fungi</taxon>
        <taxon>Dikarya</taxon>
        <taxon>Ascomycota</taxon>
        <taxon>Pezizomycotina</taxon>
        <taxon>Dothideomycetes</taxon>
        <taxon>Dothideomycetidae</taxon>
        <taxon>Dothideales</taxon>
        <taxon>Saccotheciaceae</taxon>
        <taxon>Aureobasidium</taxon>
    </lineage>
</organism>
<dbReference type="EMBL" id="QZBZ01000442">
    <property type="protein sequence ID" value="TIA29450.1"/>
    <property type="molecule type" value="Genomic_DNA"/>
</dbReference>
<keyword evidence="1" id="KW-0732">Signal</keyword>
<dbReference type="Pfam" id="PF25312">
    <property type="entry name" value="Allergen_Asp_f_4"/>
    <property type="match status" value="1"/>
</dbReference>
<dbReference type="GO" id="GO:0019863">
    <property type="term" value="F:IgE binding"/>
    <property type="evidence" value="ECO:0007669"/>
    <property type="project" value="InterPro"/>
</dbReference>
<dbReference type="GO" id="GO:0005576">
    <property type="term" value="C:extracellular region"/>
    <property type="evidence" value="ECO:0007669"/>
    <property type="project" value="InterPro"/>
</dbReference>
<name>A0A4T0B5V6_AURPU</name>
<gene>
    <name evidence="2" type="ORF">D6C78_10212</name>
</gene>
<feature type="chain" id="PRO_5020878154" description="Apple domain-containing protein" evidence="1">
    <location>
        <begin position="23"/>
        <end position="216"/>
    </location>
</feature>
<protein>
    <recommendedName>
        <fullName evidence="4">Apple domain-containing protein</fullName>
    </recommendedName>
</protein>
<evidence type="ECO:0000313" key="3">
    <source>
        <dbReference type="Proteomes" id="UP000308724"/>
    </source>
</evidence>
<comment type="caution">
    <text evidence="2">The sequence shown here is derived from an EMBL/GenBank/DDBJ whole genome shotgun (WGS) entry which is preliminary data.</text>
</comment>
<dbReference type="InterPro" id="IPR038903">
    <property type="entry name" value="Allergen_Asp_f_4"/>
</dbReference>
<dbReference type="Proteomes" id="UP000308724">
    <property type="component" value="Unassembled WGS sequence"/>
</dbReference>
<dbReference type="AlphaFoldDB" id="A0A4T0B5V6"/>
<evidence type="ECO:0000313" key="2">
    <source>
        <dbReference type="EMBL" id="TIA29450.1"/>
    </source>
</evidence>
<sequence>MLSIFFFSTPFVLHVLVHAVAGLGFDRLAGLSILQGINAYSSELCSGVCIGANGDYVMEFENQSSEDVILVLWGPEGSWVNAKTPLVTYELSVGSAINISLVDSTSGGWSAVYSDTILVNGQISNTWGEFTYDGHYSTFDVSRLPNMTGHGLSIQSTLCTADMQTCVFVCTSDDSCQYDYELLNCKGVGASAGSNNDAPSGGCSVGPSNYVKAVLL</sequence>
<accession>A0A4T0B5V6</accession>
<proteinExistence type="predicted"/>
<feature type="signal peptide" evidence="1">
    <location>
        <begin position="1"/>
        <end position="22"/>
    </location>
</feature>
<evidence type="ECO:0000256" key="1">
    <source>
        <dbReference type="SAM" id="SignalP"/>
    </source>
</evidence>
<evidence type="ECO:0008006" key="4">
    <source>
        <dbReference type="Google" id="ProtNLM"/>
    </source>
</evidence>
<reference evidence="2 3" key="1">
    <citation type="submission" date="2018-10" db="EMBL/GenBank/DDBJ databases">
        <title>Fifty Aureobasidium pullulans genomes reveal a recombining polyextremotolerant generalist.</title>
        <authorList>
            <person name="Gostincar C."/>
            <person name="Turk M."/>
            <person name="Zajc J."/>
            <person name="Gunde-Cimerman N."/>
        </authorList>
    </citation>
    <scope>NUCLEOTIDE SEQUENCE [LARGE SCALE GENOMIC DNA]</scope>
    <source>
        <strain evidence="2 3">EXF-1645</strain>
    </source>
</reference>